<dbReference type="Gene3D" id="3.10.350.10">
    <property type="entry name" value="LysM domain"/>
    <property type="match status" value="1"/>
</dbReference>
<dbReference type="Proteomes" id="UP000619536">
    <property type="component" value="Unassembled WGS sequence"/>
</dbReference>
<dbReference type="CDD" id="cd00118">
    <property type="entry name" value="LysM"/>
    <property type="match status" value="1"/>
</dbReference>
<keyword evidence="3" id="KW-1185">Reference proteome</keyword>
<accession>A0A8J3ALS3</accession>
<evidence type="ECO:0000259" key="1">
    <source>
        <dbReference type="PROSITE" id="PS51782"/>
    </source>
</evidence>
<dbReference type="InterPro" id="IPR018392">
    <property type="entry name" value="LysM"/>
</dbReference>
<dbReference type="SUPFAM" id="SSF54106">
    <property type="entry name" value="LysM domain"/>
    <property type="match status" value="1"/>
</dbReference>
<evidence type="ECO:0000313" key="2">
    <source>
        <dbReference type="EMBL" id="GGI13046.1"/>
    </source>
</evidence>
<sequence length="106" mass="11883">MQLQTVMRSKAGRVRSIVVLCISSVCSVLLAMLGFVLAPAISHGEDHVEHTVTYTVQQGDTLWQYAQQTSNSISVKRQIERIRRMNDLHTYDLEVGQTLVIPVDEA</sequence>
<evidence type="ECO:0000313" key="3">
    <source>
        <dbReference type="Proteomes" id="UP000619536"/>
    </source>
</evidence>
<dbReference type="Pfam" id="PF01476">
    <property type="entry name" value="LysM"/>
    <property type="match status" value="1"/>
</dbReference>
<feature type="domain" description="LysM" evidence="1">
    <location>
        <begin position="52"/>
        <end position="101"/>
    </location>
</feature>
<dbReference type="SMART" id="SM00257">
    <property type="entry name" value="LysM"/>
    <property type="match status" value="1"/>
</dbReference>
<dbReference type="EMBL" id="BMDH01000001">
    <property type="protein sequence ID" value="GGI13046.1"/>
    <property type="molecule type" value="Genomic_DNA"/>
</dbReference>
<dbReference type="RefSeq" id="WP_188354562.1">
    <property type="nucleotide sequence ID" value="NZ_BMDH01000001.1"/>
</dbReference>
<dbReference type="AlphaFoldDB" id="A0A8J3ALS3"/>
<comment type="caution">
    <text evidence="2">The sequence shown here is derived from an EMBL/GenBank/DDBJ whole genome shotgun (WGS) entry which is preliminary data.</text>
</comment>
<gene>
    <name evidence="2" type="ORF">GCM10007377_04000</name>
</gene>
<dbReference type="PROSITE" id="PS51782">
    <property type="entry name" value="LYSM"/>
    <property type="match status" value="1"/>
</dbReference>
<dbReference type="InterPro" id="IPR036779">
    <property type="entry name" value="LysM_dom_sf"/>
</dbReference>
<reference evidence="2" key="2">
    <citation type="submission" date="2020-09" db="EMBL/GenBank/DDBJ databases">
        <authorList>
            <person name="Sun Q."/>
            <person name="Sedlacek I."/>
        </authorList>
    </citation>
    <scope>NUCLEOTIDE SEQUENCE</scope>
    <source>
        <strain evidence="2">CCM 8606</strain>
    </source>
</reference>
<name>A0A8J3ALS3_9BIFI</name>
<proteinExistence type="predicted"/>
<organism evidence="2 3">
    <name type="scientific">Galliscardovia ingluviei</name>
    <dbReference type="NCBI Taxonomy" id="1769422"/>
    <lineage>
        <taxon>Bacteria</taxon>
        <taxon>Bacillati</taxon>
        <taxon>Actinomycetota</taxon>
        <taxon>Actinomycetes</taxon>
        <taxon>Bifidobacteriales</taxon>
        <taxon>Bifidobacteriaceae</taxon>
        <taxon>Galliscardovia</taxon>
    </lineage>
</organism>
<protein>
    <recommendedName>
        <fullName evidence="1">LysM domain-containing protein</fullName>
    </recommendedName>
</protein>
<reference evidence="2" key="1">
    <citation type="journal article" date="2014" name="Int. J. Syst. Evol. Microbiol.">
        <title>Complete genome sequence of Corynebacterium casei LMG S-19264T (=DSM 44701T), isolated from a smear-ripened cheese.</title>
        <authorList>
            <consortium name="US DOE Joint Genome Institute (JGI-PGF)"/>
            <person name="Walter F."/>
            <person name="Albersmeier A."/>
            <person name="Kalinowski J."/>
            <person name="Ruckert C."/>
        </authorList>
    </citation>
    <scope>NUCLEOTIDE SEQUENCE</scope>
    <source>
        <strain evidence="2">CCM 8606</strain>
    </source>
</reference>